<feature type="transmembrane region" description="Helical" evidence="1">
    <location>
        <begin position="21"/>
        <end position="44"/>
    </location>
</feature>
<feature type="transmembrane region" description="Helical" evidence="1">
    <location>
        <begin position="75"/>
        <end position="94"/>
    </location>
</feature>
<gene>
    <name evidence="3" type="ORF">GCM10010361_02060</name>
</gene>
<evidence type="ECO:0000313" key="3">
    <source>
        <dbReference type="EMBL" id="GAA0441662.1"/>
    </source>
</evidence>
<feature type="transmembrane region" description="Helical" evidence="1">
    <location>
        <begin position="99"/>
        <end position="118"/>
    </location>
</feature>
<evidence type="ECO:0000256" key="1">
    <source>
        <dbReference type="SAM" id="Phobius"/>
    </source>
</evidence>
<evidence type="ECO:0000313" key="4">
    <source>
        <dbReference type="Proteomes" id="UP001500909"/>
    </source>
</evidence>
<comment type="caution">
    <text evidence="3">The sequence shown here is derived from an EMBL/GenBank/DDBJ whole genome shotgun (WGS) entry which is preliminary data.</text>
</comment>
<reference evidence="3 4" key="1">
    <citation type="journal article" date="2019" name="Int. J. Syst. Evol. Microbiol.">
        <title>The Global Catalogue of Microorganisms (GCM) 10K type strain sequencing project: providing services to taxonomists for standard genome sequencing and annotation.</title>
        <authorList>
            <consortium name="The Broad Institute Genomics Platform"/>
            <consortium name="The Broad Institute Genome Sequencing Center for Infectious Disease"/>
            <person name="Wu L."/>
            <person name="Ma J."/>
        </authorList>
    </citation>
    <scope>NUCLEOTIDE SEQUENCE [LARGE SCALE GENOMIC DNA]</scope>
    <source>
        <strain evidence="3 4">JCM 4805</strain>
    </source>
</reference>
<feature type="domain" description="DUF7144" evidence="2">
    <location>
        <begin position="28"/>
        <end position="144"/>
    </location>
</feature>
<dbReference type="RefSeq" id="WP_346092300.1">
    <property type="nucleotide sequence ID" value="NZ_BAAABY010000002.1"/>
</dbReference>
<keyword evidence="4" id="KW-1185">Reference proteome</keyword>
<organism evidence="3 4">
    <name type="scientific">Streptomyces olivaceiscleroticus</name>
    <dbReference type="NCBI Taxonomy" id="68245"/>
    <lineage>
        <taxon>Bacteria</taxon>
        <taxon>Bacillati</taxon>
        <taxon>Actinomycetota</taxon>
        <taxon>Actinomycetes</taxon>
        <taxon>Kitasatosporales</taxon>
        <taxon>Streptomycetaceae</taxon>
        <taxon>Streptomyces</taxon>
    </lineage>
</organism>
<sequence length="149" mass="16070">MSQAAPHAAGPKPPRAHGPENVWAASGTLFAGVMMLVAGVLGVLEGIAGIARNQVYLLSNELTGTYVYEFNTTTWGWIHLVLGIIVAVTGFGLLKGARWARTSGIVLAGLYVIAHFMWLPYQPIWATVGIALGVFVIWSLCTDRTRYMP</sequence>
<dbReference type="Proteomes" id="UP001500909">
    <property type="component" value="Unassembled WGS sequence"/>
</dbReference>
<dbReference type="Pfam" id="PF23636">
    <property type="entry name" value="DUF7144"/>
    <property type="match status" value="1"/>
</dbReference>
<keyword evidence="1" id="KW-0472">Membrane</keyword>
<keyword evidence="1" id="KW-0812">Transmembrane</keyword>
<name>A0ABN0ZB70_9ACTN</name>
<proteinExistence type="predicted"/>
<dbReference type="EMBL" id="BAAABY010000002">
    <property type="protein sequence ID" value="GAA0441662.1"/>
    <property type="molecule type" value="Genomic_DNA"/>
</dbReference>
<accession>A0ABN0ZB70</accession>
<dbReference type="InterPro" id="IPR055568">
    <property type="entry name" value="DUF7144"/>
</dbReference>
<feature type="transmembrane region" description="Helical" evidence="1">
    <location>
        <begin position="124"/>
        <end position="141"/>
    </location>
</feature>
<evidence type="ECO:0000259" key="2">
    <source>
        <dbReference type="Pfam" id="PF23636"/>
    </source>
</evidence>
<protein>
    <recommendedName>
        <fullName evidence="2">DUF7144 domain-containing protein</fullName>
    </recommendedName>
</protein>
<keyword evidence="1" id="KW-1133">Transmembrane helix</keyword>